<dbReference type="Gene3D" id="3.20.20.150">
    <property type="entry name" value="Divalent-metal-dependent TIM barrel enzymes"/>
    <property type="match status" value="1"/>
</dbReference>
<keyword evidence="3" id="KW-1185">Reference proteome</keyword>
<reference evidence="2 3" key="1">
    <citation type="submission" date="2020-08" db="EMBL/GenBank/DDBJ databases">
        <title>Genomic Encyclopedia of Archaeal and Bacterial Type Strains, Phase II (KMG-II): from individual species to whole genera.</title>
        <authorList>
            <person name="Goeker M."/>
        </authorList>
    </citation>
    <scope>NUCLEOTIDE SEQUENCE [LARGE SCALE GENOMIC DNA]</scope>
    <source>
        <strain evidence="2 3">DSM 23288</strain>
    </source>
</reference>
<evidence type="ECO:0000259" key="1">
    <source>
        <dbReference type="Pfam" id="PF01261"/>
    </source>
</evidence>
<gene>
    <name evidence="2" type="ORF">BDZ31_002851</name>
</gene>
<dbReference type="InterPro" id="IPR013022">
    <property type="entry name" value="Xyl_isomerase-like_TIM-brl"/>
</dbReference>
<evidence type="ECO:0000313" key="2">
    <source>
        <dbReference type="EMBL" id="MBB4663262.1"/>
    </source>
</evidence>
<keyword evidence="2" id="KW-0413">Isomerase</keyword>
<dbReference type="AlphaFoldDB" id="A0A840IEL0"/>
<dbReference type="PANTHER" id="PTHR12110:SF53">
    <property type="entry name" value="BLR5974 PROTEIN"/>
    <property type="match status" value="1"/>
</dbReference>
<dbReference type="SUPFAM" id="SSF51658">
    <property type="entry name" value="Xylose isomerase-like"/>
    <property type="match status" value="1"/>
</dbReference>
<name>A0A840IEL0_9ACTN</name>
<organism evidence="2 3">
    <name type="scientific">Conexibacter arvalis</name>
    <dbReference type="NCBI Taxonomy" id="912552"/>
    <lineage>
        <taxon>Bacteria</taxon>
        <taxon>Bacillati</taxon>
        <taxon>Actinomycetota</taxon>
        <taxon>Thermoleophilia</taxon>
        <taxon>Solirubrobacterales</taxon>
        <taxon>Conexibacteraceae</taxon>
        <taxon>Conexibacter</taxon>
    </lineage>
</organism>
<protein>
    <submittedName>
        <fullName evidence="2">Sugar phosphate isomerase/epimerase</fullName>
    </submittedName>
</protein>
<comment type="caution">
    <text evidence="2">The sequence shown here is derived from an EMBL/GenBank/DDBJ whole genome shotgun (WGS) entry which is preliminary data.</text>
</comment>
<dbReference type="PANTHER" id="PTHR12110">
    <property type="entry name" value="HYDROXYPYRUVATE ISOMERASE"/>
    <property type="match status" value="1"/>
</dbReference>
<dbReference type="EMBL" id="JACHNU010000003">
    <property type="protein sequence ID" value="MBB4663262.1"/>
    <property type="molecule type" value="Genomic_DNA"/>
</dbReference>
<evidence type="ECO:0000313" key="3">
    <source>
        <dbReference type="Proteomes" id="UP000585272"/>
    </source>
</evidence>
<sequence length="295" mass="32200">MRLASADFTWPGLRPEFVFDLIAELGLDGVSMAFYGGEGGTPRTPQLIAQDPERWGERVAGELAQRGLGAADAFCVLSAQLAPLAVNHPDPAERAAGDALFEPFTRFARRAGSTGITLLPGLVFGGEPWSDALERAAEGLKRRVEVARAAGLRCSVEPHIVSTHPYAGSVIDTPEKVHALLERVPGLELTLDYGHFNVQGIPDREVEPLLAHARHVHVRGGARGLVQTKFADNVTDVGRILDVLAREGYDGWVEIEYVHDERPGCSDCDPIQEIQRFRDFIRAHERAAGRTQETT</sequence>
<dbReference type="GO" id="GO:0016853">
    <property type="term" value="F:isomerase activity"/>
    <property type="evidence" value="ECO:0007669"/>
    <property type="project" value="UniProtKB-KW"/>
</dbReference>
<accession>A0A840IEL0</accession>
<dbReference type="RefSeq" id="WP_183342985.1">
    <property type="nucleotide sequence ID" value="NZ_JACHNU010000003.1"/>
</dbReference>
<dbReference type="InterPro" id="IPR036237">
    <property type="entry name" value="Xyl_isomerase-like_sf"/>
</dbReference>
<proteinExistence type="predicted"/>
<dbReference type="Proteomes" id="UP000585272">
    <property type="component" value="Unassembled WGS sequence"/>
</dbReference>
<dbReference type="InterPro" id="IPR050312">
    <property type="entry name" value="IolE/XylAMocC-like"/>
</dbReference>
<feature type="domain" description="Xylose isomerase-like TIM barrel" evidence="1">
    <location>
        <begin position="19"/>
        <end position="276"/>
    </location>
</feature>
<dbReference type="Pfam" id="PF01261">
    <property type="entry name" value="AP_endonuc_2"/>
    <property type="match status" value="1"/>
</dbReference>